<reference evidence="2 3" key="1">
    <citation type="submission" date="2024-04" db="EMBL/GenBank/DDBJ databases">
        <authorList>
            <consortium name="Genoscope - CEA"/>
            <person name="William W."/>
        </authorList>
    </citation>
    <scope>NUCLEOTIDE SEQUENCE [LARGE SCALE GENOMIC DNA]</scope>
</reference>
<evidence type="ECO:0000313" key="2">
    <source>
        <dbReference type="EMBL" id="CAL1532033.1"/>
    </source>
</evidence>
<evidence type="ECO:0000256" key="1">
    <source>
        <dbReference type="SAM" id="Phobius"/>
    </source>
</evidence>
<feature type="transmembrane region" description="Helical" evidence="1">
    <location>
        <begin position="63"/>
        <end position="96"/>
    </location>
</feature>
<dbReference type="Gene3D" id="1.20.140.150">
    <property type="match status" value="1"/>
</dbReference>
<dbReference type="Proteomes" id="UP001497497">
    <property type="component" value="Unassembled WGS sequence"/>
</dbReference>
<gene>
    <name evidence="2" type="ORF">GSLYS_00006112001</name>
</gene>
<name>A0AAV2HEH3_LYMST</name>
<keyword evidence="1" id="KW-1133">Transmembrane helix</keyword>
<keyword evidence="1" id="KW-0472">Membrane</keyword>
<dbReference type="EMBL" id="CAXITT010000104">
    <property type="protein sequence ID" value="CAL1532033.1"/>
    <property type="molecule type" value="Genomic_DNA"/>
</dbReference>
<feature type="transmembrane region" description="Helical" evidence="1">
    <location>
        <begin position="117"/>
        <end position="139"/>
    </location>
</feature>
<comment type="caution">
    <text evidence="2">The sequence shown here is derived from an EMBL/GenBank/DDBJ whole genome shotgun (WGS) entry which is preliminary data.</text>
</comment>
<keyword evidence="1" id="KW-0812">Transmembrane</keyword>
<keyword evidence="3" id="KW-1185">Reference proteome</keyword>
<proteinExistence type="predicted"/>
<evidence type="ECO:0000313" key="3">
    <source>
        <dbReference type="Proteomes" id="UP001497497"/>
    </source>
</evidence>
<feature type="transmembrane region" description="Helical" evidence="1">
    <location>
        <begin position="12"/>
        <end position="34"/>
    </location>
</feature>
<feature type="transmembrane region" description="Helical" evidence="1">
    <location>
        <begin position="159"/>
        <end position="179"/>
    </location>
</feature>
<protein>
    <submittedName>
        <fullName evidence="2">Uncharacterized protein</fullName>
    </submittedName>
</protein>
<organism evidence="2 3">
    <name type="scientific">Lymnaea stagnalis</name>
    <name type="common">Great pond snail</name>
    <name type="synonym">Helix stagnalis</name>
    <dbReference type="NCBI Taxonomy" id="6523"/>
    <lineage>
        <taxon>Eukaryota</taxon>
        <taxon>Metazoa</taxon>
        <taxon>Spiralia</taxon>
        <taxon>Lophotrochozoa</taxon>
        <taxon>Mollusca</taxon>
        <taxon>Gastropoda</taxon>
        <taxon>Heterobranchia</taxon>
        <taxon>Euthyneura</taxon>
        <taxon>Panpulmonata</taxon>
        <taxon>Hygrophila</taxon>
        <taxon>Lymnaeoidea</taxon>
        <taxon>Lymnaeidae</taxon>
        <taxon>Lymnaea</taxon>
    </lineage>
</organism>
<dbReference type="AlphaFoldDB" id="A0AAV2HEH3"/>
<accession>A0AAV2HEH3</accession>
<sequence>MGTYTCRLVTSWIMFSLALSALVIAMLLEGWGLYTNKVTDINHEFGLFRKTYYEYNFNVNVEVYTLGAAFSTAIFAVTIVAILLCAICVLLSFIMMCADCCCRVTQCMAVIPKITMAFALIAGLLAECGCVLFLIDIYAVDPPNKKFDIAIFTDIGYVLPYYCFYIVMAMGILLMVAGCTNFGARHASKVGVEDQRAIAISVVGSQSQSQSQSATAINPYAHPNNMQMSGYFAPPAAMPGQFQGYQATTMGFFPPNMGYYGPRLVVTNMSTQTSSTDIHKAVKYEGGKGPKKK</sequence>